<organism evidence="2 3">
    <name type="scientific">Discostella pseudostelligera</name>
    <dbReference type="NCBI Taxonomy" id="259834"/>
    <lineage>
        <taxon>Eukaryota</taxon>
        <taxon>Sar</taxon>
        <taxon>Stramenopiles</taxon>
        <taxon>Ochrophyta</taxon>
        <taxon>Bacillariophyta</taxon>
        <taxon>Coscinodiscophyceae</taxon>
        <taxon>Thalassiosirophycidae</taxon>
        <taxon>Stephanodiscales</taxon>
        <taxon>Stephanodiscaceae</taxon>
        <taxon>Discostella</taxon>
    </lineage>
</organism>
<feature type="chain" id="PRO_5044870582" evidence="1">
    <location>
        <begin position="24"/>
        <end position="752"/>
    </location>
</feature>
<comment type="caution">
    <text evidence="2">The sequence shown here is derived from an EMBL/GenBank/DDBJ whole genome shotgun (WGS) entry which is preliminary data.</text>
</comment>
<dbReference type="InterPro" id="IPR015943">
    <property type="entry name" value="WD40/YVTN_repeat-like_dom_sf"/>
</dbReference>
<dbReference type="EMBL" id="JALLBG020000199">
    <property type="protein sequence ID" value="KAL3759615.1"/>
    <property type="molecule type" value="Genomic_DNA"/>
</dbReference>
<name>A0ABD3MGE5_9STRA</name>
<protein>
    <submittedName>
        <fullName evidence="2">Uncharacterized protein</fullName>
    </submittedName>
</protein>
<evidence type="ECO:0000313" key="2">
    <source>
        <dbReference type="EMBL" id="KAL3759615.1"/>
    </source>
</evidence>
<dbReference type="SUPFAM" id="SSF51004">
    <property type="entry name" value="C-terminal (heme d1) domain of cytochrome cd1-nitrite reductase"/>
    <property type="match status" value="1"/>
</dbReference>
<dbReference type="Proteomes" id="UP001530293">
    <property type="component" value="Unassembled WGS sequence"/>
</dbReference>
<dbReference type="Gene3D" id="2.130.10.10">
    <property type="entry name" value="YVTN repeat-like/Quinoprotein amine dehydrogenase"/>
    <property type="match status" value="1"/>
</dbReference>
<dbReference type="PANTHER" id="PTHR46928">
    <property type="entry name" value="MESENCHYME-SPECIFIC CELL SURFACE GLYCOPROTEIN"/>
    <property type="match status" value="1"/>
</dbReference>
<feature type="signal peptide" evidence="1">
    <location>
        <begin position="1"/>
        <end position="23"/>
    </location>
</feature>
<keyword evidence="1" id="KW-0732">Signal</keyword>
<dbReference type="InterPro" id="IPR011048">
    <property type="entry name" value="Haem_d1_sf"/>
</dbReference>
<keyword evidence="3" id="KW-1185">Reference proteome</keyword>
<dbReference type="InterPro" id="IPR052956">
    <property type="entry name" value="Mesenchyme-surface_protein"/>
</dbReference>
<gene>
    <name evidence="2" type="ORF">ACHAWU_009762</name>
</gene>
<accession>A0ABD3MGE5</accession>
<evidence type="ECO:0000256" key="1">
    <source>
        <dbReference type="SAM" id="SignalP"/>
    </source>
</evidence>
<proteinExistence type="predicted"/>
<reference evidence="2 3" key="1">
    <citation type="submission" date="2024-10" db="EMBL/GenBank/DDBJ databases">
        <title>Updated reference genomes for cyclostephanoid diatoms.</title>
        <authorList>
            <person name="Roberts W.R."/>
            <person name="Alverson A.J."/>
        </authorList>
    </citation>
    <scope>NUCLEOTIDE SEQUENCE [LARGE SCALE GENOMIC DNA]</scope>
    <source>
        <strain evidence="2 3">AJA232-27</strain>
    </source>
</reference>
<dbReference type="AlphaFoldDB" id="A0ABD3MGE5"/>
<evidence type="ECO:0000313" key="3">
    <source>
        <dbReference type="Proteomes" id="UP001530293"/>
    </source>
</evidence>
<dbReference type="PANTHER" id="PTHR46928:SF1">
    <property type="entry name" value="MESENCHYME-SPECIFIC CELL SURFACE GLYCOPROTEIN"/>
    <property type="match status" value="1"/>
</dbReference>
<sequence length="752" mass="81161">MMLPHTNLPNLLLLFTASQNIHALQFNTDSVGTNGFQEDPLVFIDRMYVPYGPDLVSTTKQTDQPWKGYAYGMGATEHWAFDHKEKYIYSQSEAGGYITIIDWSTLPGTVTPYSMDVCGENCDIRDIVVCPEQGLLLMTRTDRNDVLVYATVKRSNPKTPSLLEEINAGNAPDAMRLSNGCKILAVANVNEGTDLINLGSVTLVTNFWPTDSAATVTQSVSLATFNEEYLLERDVHLPLTKNSAMYWNSAADDGTTFGWEEEGGVIEKFNPAIVLSPEFLAFNEDGSELFINLQYNSALVRVDTATGEAKSIDGFGLKSFGSSSNGVDIVKDGECKLVTNDCLYLAKNPDAIATVLYDGVDYILTADEGSDFGYGDFEEKRDSTELFGEGATFLYSNFTFDESFFVPGDSTAGCTANFQADCEANLEAGLVDWCSDMEITIGSSAVDFSTAGAPVMSKIIGFGGRGIGIYKLASDPTERMEQMFDSASQFEEETCAKFEWAHNSLMDEEFAPACEEDNIVEETCPAWVLADEDFRADISDKNDPEEDGCESTGGACPMAETVDEKAQEDGIGVESVVVGIACGRLVALACGENNSMCFLYDITDIANPSLIKTFHLSEVSKTKNPAQSYLKDIGDIDAESVLWIPPSRSPNGKSGFLFGGAISGTLSFYEFQCLEAEDKCFPDGCSSDAVESESSSASTSSTTKRLSPEMISLIAVASVAVVGCAAYALSRSLKRSDSGVTVDGHGGKGDFA</sequence>